<gene>
    <name evidence="2" type="ORF">CJ199_16470</name>
</gene>
<dbReference type="EMBL" id="PNHK01000837">
    <property type="protein sequence ID" value="PMC96958.1"/>
    <property type="molecule type" value="Genomic_DNA"/>
</dbReference>
<dbReference type="Proteomes" id="UP000235598">
    <property type="component" value="Unassembled WGS sequence"/>
</dbReference>
<proteinExistence type="predicted"/>
<dbReference type="AlphaFoldDB" id="A0A2N6VCP4"/>
<name>A0A2N6VCP4_9MICO</name>
<keyword evidence="2" id="KW-0808">Transferase</keyword>
<evidence type="ECO:0000256" key="1">
    <source>
        <dbReference type="SAM" id="MobiDB-lite"/>
    </source>
</evidence>
<evidence type="ECO:0000313" key="2">
    <source>
        <dbReference type="EMBL" id="PMC96958.1"/>
    </source>
</evidence>
<reference evidence="2 3" key="1">
    <citation type="submission" date="2017-09" db="EMBL/GenBank/DDBJ databases">
        <title>Bacterial strain isolated from the female urinary microbiota.</title>
        <authorList>
            <person name="Thomas-White K."/>
            <person name="Kumar N."/>
            <person name="Forster S."/>
            <person name="Putonti C."/>
            <person name="Lawley T."/>
            <person name="Wolfe A.J."/>
        </authorList>
    </citation>
    <scope>NUCLEOTIDE SEQUENCE [LARGE SCALE GENOMIC DNA]</scope>
    <source>
        <strain evidence="2 3">UMB1301</strain>
    </source>
</reference>
<feature type="region of interest" description="Disordered" evidence="1">
    <location>
        <begin position="1"/>
        <end position="57"/>
    </location>
</feature>
<sequence length="57" mass="6305">MTEPKPPTAEPTAAEPAESAAPSHGVGPWEGEWPDDDRYDPELLRDGDRRNVVDGYR</sequence>
<comment type="caution">
    <text evidence="2">The sequence shown here is derived from an EMBL/GenBank/DDBJ whole genome shotgun (WGS) entry which is preliminary data.</text>
</comment>
<accession>A0A2N6VCP4</accession>
<dbReference type="GO" id="GO:0008168">
    <property type="term" value="F:methyltransferase activity"/>
    <property type="evidence" value="ECO:0007669"/>
    <property type="project" value="UniProtKB-KW"/>
</dbReference>
<keyword evidence="2" id="KW-0489">Methyltransferase</keyword>
<feature type="non-terminal residue" evidence="2">
    <location>
        <position position="57"/>
    </location>
</feature>
<evidence type="ECO:0000313" key="3">
    <source>
        <dbReference type="Proteomes" id="UP000235598"/>
    </source>
</evidence>
<feature type="compositionally biased region" description="Low complexity" evidence="1">
    <location>
        <begin position="10"/>
        <end position="22"/>
    </location>
</feature>
<dbReference type="GO" id="GO:0032259">
    <property type="term" value="P:methylation"/>
    <property type="evidence" value="ECO:0007669"/>
    <property type="project" value="UniProtKB-KW"/>
</dbReference>
<feature type="compositionally biased region" description="Basic and acidic residues" evidence="1">
    <location>
        <begin position="40"/>
        <end position="57"/>
    </location>
</feature>
<organism evidence="2 3">
    <name type="scientific">Brevibacterium paucivorans</name>
    <dbReference type="NCBI Taxonomy" id="170994"/>
    <lineage>
        <taxon>Bacteria</taxon>
        <taxon>Bacillati</taxon>
        <taxon>Actinomycetota</taxon>
        <taxon>Actinomycetes</taxon>
        <taxon>Micrococcales</taxon>
        <taxon>Brevibacteriaceae</taxon>
        <taxon>Brevibacterium</taxon>
    </lineage>
</organism>
<protein>
    <submittedName>
        <fullName evidence="2">rRNA methyltransferase</fullName>
    </submittedName>
</protein>